<dbReference type="AlphaFoldDB" id="A0AAV2MPS6"/>
<gene>
    <name evidence="1" type="ORF">KC01_LOCUS41289</name>
</gene>
<sequence>MGPPGLDLLSPGWPWTWRIAQQMDSNGPLEHPAQEEDPGQQVERLWRAVSDKTPTKRDLVIYKVKKAEHFVFLQ</sequence>
<dbReference type="Proteomes" id="UP001497482">
    <property type="component" value="Chromosome 9"/>
</dbReference>
<accession>A0AAV2MPS6</accession>
<evidence type="ECO:0000313" key="2">
    <source>
        <dbReference type="Proteomes" id="UP001497482"/>
    </source>
</evidence>
<evidence type="ECO:0000313" key="1">
    <source>
        <dbReference type="EMBL" id="CAL1615313.1"/>
    </source>
</evidence>
<proteinExistence type="predicted"/>
<keyword evidence="2" id="KW-1185">Reference proteome</keyword>
<organism evidence="1 2">
    <name type="scientific">Knipowitschia caucasica</name>
    <name type="common">Caucasian dwarf goby</name>
    <name type="synonym">Pomatoschistus caucasicus</name>
    <dbReference type="NCBI Taxonomy" id="637954"/>
    <lineage>
        <taxon>Eukaryota</taxon>
        <taxon>Metazoa</taxon>
        <taxon>Chordata</taxon>
        <taxon>Craniata</taxon>
        <taxon>Vertebrata</taxon>
        <taxon>Euteleostomi</taxon>
        <taxon>Actinopterygii</taxon>
        <taxon>Neopterygii</taxon>
        <taxon>Teleostei</taxon>
        <taxon>Neoteleostei</taxon>
        <taxon>Acanthomorphata</taxon>
        <taxon>Gobiaria</taxon>
        <taxon>Gobiiformes</taxon>
        <taxon>Gobioidei</taxon>
        <taxon>Gobiidae</taxon>
        <taxon>Gobiinae</taxon>
        <taxon>Knipowitschia</taxon>
    </lineage>
</organism>
<dbReference type="EMBL" id="OZ035831">
    <property type="protein sequence ID" value="CAL1615313.1"/>
    <property type="molecule type" value="Genomic_DNA"/>
</dbReference>
<reference evidence="1 2" key="1">
    <citation type="submission" date="2024-04" db="EMBL/GenBank/DDBJ databases">
        <authorList>
            <person name="Waldvogel A.-M."/>
            <person name="Schoenle A."/>
        </authorList>
    </citation>
    <scope>NUCLEOTIDE SEQUENCE [LARGE SCALE GENOMIC DNA]</scope>
</reference>
<protein>
    <submittedName>
        <fullName evidence="1">Uncharacterized protein</fullName>
    </submittedName>
</protein>
<name>A0AAV2MPS6_KNICA</name>